<dbReference type="InterPro" id="IPR029016">
    <property type="entry name" value="GAF-like_dom_sf"/>
</dbReference>
<dbReference type="InterPro" id="IPR051330">
    <property type="entry name" value="Phosphatase_reg/MetRdx"/>
</dbReference>
<comment type="similarity">
    <text evidence="1">Belongs to the free Met sulfoxide reductase family.</text>
</comment>
<dbReference type="Gene3D" id="3.30.450.40">
    <property type="match status" value="1"/>
</dbReference>
<proteinExistence type="inferred from homology"/>
<dbReference type="GO" id="GO:0005829">
    <property type="term" value="C:cytosol"/>
    <property type="evidence" value="ECO:0007669"/>
    <property type="project" value="TreeGrafter"/>
</dbReference>
<dbReference type="AlphaFoldDB" id="A0A8H9IEN4"/>
<evidence type="ECO:0000259" key="2">
    <source>
        <dbReference type="Pfam" id="PF13185"/>
    </source>
</evidence>
<dbReference type="PANTHER" id="PTHR21021">
    <property type="entry name" value="GAF/PUTATIVE CYTOSKELETAL PROTEIN"/>
    <property type="match status" value="1"/>
</dbReference>
<dbReference type="PANTHER" id="PTHR21021:SF15">
    <property type="entry name" value="FREE METHIONINE-R-SULFOXIDE REDUCTASE"/>
    <property type="match status" value="1"/>
</dbReference>
<reference evidence="3" key="1">
    <citation type="journal article" date="2014" name="Int. J. Syst. Evol. Microbiol.">
        <title>Complete genome sequence of Corynebacterium casei LMG S-19264T (=DSM 44701T), isolated from a smear-ripened cheese.</title>
        <authorList>
            <consortium name="US DOE Joint Genome Institute (JGI-PGF)"/>
            <person name="Walter F."/>
            <person name="Albersmeier A."/>
            <person name="Kalinowski J."/>
            <person name="Ruckert C."/>
        </authorList>
    </citation>
    <scope>NUCLEOTIDE SEQUENCE</scope>
    <source>
        <strain evidence="3">KCTC 32337</strain>
    </source>
</reference>
<sequence>MTLSKTDLYHEVAQQAQALMAGEKDVIANLANLSALMFMRLPQLNWAGFYLLKGQELVLGPFQGKPACIRIPVGRGVCGKAAETGLAQCIHDVHEFEGHIACDADSNAEAVVPIYQNGQLLGVLDLDSPYVGRFDQDDMNGLQNLVNILQDAIV</sequence>
<name>A0A8H9IEN4_9ALTE</name>
<evidence type="ECO:0000256" key="1">
    <source>
        <dbReference type="ARBA" id="ARBA00038454"/>
    </source>
</evidence>
<accession>A0A8H9IEN4</accession>
<dbReference type="Pfam" id="PF13185">
    <property type="entry name" value="GAF_2"/>
    <property type="match status" value="1"/>
</dbReference>
<protein>
    <recommendedName>
        <fullName evidence="2">GAF domain-containing protein</fullName>
    </recommendedName>
</protein>
<comment type="caution">
    <text evidence="3">The sequence shown here is derived from an EMBL/GenBank/DDBJ whole genome shotgun (WGS) entry which is preliminary data.</text>
</comment>
<dbReference type="RefSeq" id="WP_308430548.1">
    <property type="nucleotide sequence ID" value="NZ_BMZC01000005.1"/>
</dbReference>
<reference evidence="3" key="2">
    <citation type="submission" date="2020-09" db="EMBL/GenBank/DDBJ databases">
        <authorList>
            <person name="Sun Q."/>
            <person name="Kim S."/>
        </authorList>
    </citation>
    <scope>NUCLEOTIDE SEQUENCE</scope>
    <source>
        <strain evidence="3">KCTC 32337</strain>
    </source>
</reference>
<evidence type="ECO:0000313" key="3">
    <source>
        <dbReference type="EMBL" id="GGZ61640.1"/>
    </source>
</evidence>
<organism evidence="3 4">
    <name type="scientific">Paraglaciecola chathamensis</name>
    <dbReference type="NCBI Taxonomy" id="368405"/>
    <lineage>
        <taxon>Bacteria</taxon>
        <taxon>Pseudomonadati</taxon>
        <taxon>Pseudomonadota</taxon>
        <taxon>Gammaproteobacteria</taxon>
        <taxon>Alteromonadales</taxon>
        <taxon>Alteromonadaceae</taxon>
        <taxon>Paraglaciecola</taxon>
    </lineage>
</organism>
<dbReference type="InterPro" id="IPR003018">
    <property type="entry name" value="GAF"/>
</dbReference>
<gene>
    <name evidence="3" type="ORF">GCM10011274_19460</name>
</gene>
<dbReference type="SUPFAM" id="SSF55781">
    <property type="entry name" value="GAF domain-like"/>
    <property type="match status" value="1"/>
</dbReference>
<evidence type="ECO:0000313" key="4">
    <source>
        <dbReference type="Proteomes" id="UP000622604"/>
    </source>
</evidence>
<feature type="domain" description="GAF" evidence="2">
    <location>
        <begin position="47"/>
        <end position="153"/>
    </location>
</feature>
<dbReference type="Proteomes" id="UP000622604">
    <property type="component" value="Unassembled WGS sequence"/>
</dbReference>
<dbReference type="FunFam" id="3.30.450.40:FF:000008">
    <property type="entry name" value="GAF domain-containing proteins"/>
    <property type="match status" value="1"/>
</dbReference>
<dbReference type="GO" id="GO:0033745">
    <property type="term" value="F:L-methionine-(R)-S-oxide reductase activity"/>
    <property type="evidence" value="ECO:0007669"/>
    <property type="project" value="TreeGrafter"/>
</dbReference>
<dbReference type="EMBL" id="BMZC01000005">
    <property type="protein sequence ID" value="GGZ61640.1"/>
    <property type="molecule type" value="Genomic_DNA"/>
</dbReference>